<reference evidence="4" key="1">
    <citation type="submission" date="2013-09" db="EMBL/GenBank/DDBJ databases">
        <title>Corchorus olitorius genome sequencing.</title>
        <authorList>
            <person name="Alam M."/>
            <person name="Haque M.S."/>
            <person name="Islam M.S."/>
            <person name="Emdad E.M."/>
            <person name="Islam M.M."/>
            <person name="Ahmed B."/>
            <person name="Halim A."/>
            <person name="Hossen Q.M.M."/>
            <person name="Hossain M.Z."/>
            <person name="Ahmed R."/>
            <person name="Khan M.M."/>
            <person name="Islam R."/>
            <person name="Rashid M.M."/>
            <person name="Khan S.A."/>
            <person name="Rahman M.S."/>
            <person name="Alam M."/>
            <person name="Yahiya A.S."/>
            <person name="Khan M.S."/>
            <person name="Azam M.S."/>
            <person name="Haque T."/>
            <person name="Lashkar M.Z.H."/>
            <person name="Akhand A.I."/>
            <person name="Morshed G."/>
            <person name="Roy S."/>
            <person name="Uddin K.S."/>
            <person name="Rabeya T."/>
            <person name="Hossain A.S."/>
            <person name="Chowdhury A."/>
            <person name="Snigdha A.R."/>
            <person name="Mortoza M.S."/>
            <person name="Matin S.A."/>
            <person name="Hoque S.M.E."/>
            <person name="Islam M.K."/>
            <person name="Roy D.K."/>
            <person name="Haider R."/>
            <person name="Moosa M.M."/>
            <person name="Elias S.M."/>
            <person name="Hasan A.M."/>
            <person name="Jahan S."/>
            <person name="Shafiuddin M."/>
            <person name="Mahmood N."/>
            <person name="Shommy N.S."/>
        </authorList>
    </citation>
    <scope>NUCLEOTIDE SEQUENCE [LARGE SCALE GENOMIC DNA]</scope>
    <source>
        <strain evidence="4">cv. O-4</strain>
    </source>
</reference>
<dbReference type="Proteomes" id="UP000187203">
    <property type="component" value="Unassembled WGS sequence"/>
</dbReference>
<dbReference type="STRING" id="93759.A0A1R3GZE5"/>
<name>A0A1R3GZE5_9ROSI</name>
<evidence type="ECO:0000259" key="2">
    <source>
        <dbReference type="Pfam" id="PF03478"/>
    </source>
</evidence>
<dbReference type="PANTHER" id="PTHR33127">
    <property type="entry name" value="TRANSMEMBRANE PROTEIN"/>
    <property type="match status" value="1"/>
</dbReference>
<accession>A0A1R3GZE5</accession>
<protein>
    <recommendedName>
        <fullName evidence="2">KIB1-4 beta-propeller domain-containing protein</fullName>
    </recommendedName>
</protein>
<dbReference type="InterPro" id="IPR005174">
    <property type="entry name" value="KIB1-4_b-propeller"/>
</dbReference>
<evidence type="ECO:0000313" key="4">
    <source>
        <dbReference type="Proteomes" id="UP000187203"/>
    </source>
</evidence>
<dbReference type="OrthoDB" id="1000858at2759"/>
<organism evidence="3 4">
    <name type="scientific">Corchorus olitorius</name>
    <dbReference type="NCBI Taxonomy" id="93759"/>
    <lineage>
        <taxon>Eukaryota</taxon>
        <taxon>Viridiplantae</taxon>
        <taxon>Streptophyta</taxon>
        <taxon>Embryophyta</taxon>
        <taxon>Tracheophyta</taxon>
        <taxon>Spermatophyta</taxon>
        <taxon>Magnoliopsida</taxon>
        <taxon>eudicotyledons</taxon>
        <taxon>Gunneridae</taxon>
        <taxon>Pentapetalae</taxon>
        <taxon>rosids</taxon>
        <taxon>malvids</taxon>
        <taxon>Malvales</taxon>
        <taxon>Malvaceae</taxon>
        <taxon>Grewioideae</taxon>
        <taxon>Apeibeae</taxon>
        <taxon>Corchorus</taxon>
    </lineage>
</organism>
<gene>
    <name evidence="3" type="ORF">COLO4_32419</name>
</gene>
<sequence>MAQKMKTRKNKKQAQGHPKEEADVDIKTVTWPDFPQTLVNIIAKQPALMQSVSYGGVAKLCISPPRKCCPNNPTPPCLQLEMNNNNYDEKYTEHILNLSFYRRWFWPWYFSSWSRKKAPVRGYGDQYVGYSNDAIVTKSAASLKLWYIVRGFSHSYLPEWDERIPLIRIVKSRKFSYDQGYTVMVLTGISHPAFLFYRASDVGEYEWEKQHCNLIEPHCSTKSERKHFMRFTNAIGFNGKFYVLSLQGTLAVIDNTDSSYPPRITAMSSERAVPSVQSKHFREYLLESEGNVLLVFLISRNSIKIVDDVEVFQLNTKELSWPPYS</sequence>
<dbReference type="PANTHER" id="PTHR33127:SF69">
    <property type="entry name" value="OS09G0340800 PROTEIN"/>
    <property type="match status" value="1"/>
</dbReference>
<proteinExistence type="predicted"/>
<feature type="region of interest" description="Disordered" evidence="1">
    <location>
        <begin position="1"/>
        <end position="22"/>
    </location>
</feature>
<keyword evidence="4" id="KW-1185">Reference proteome</keyword>
<feature type="compositionally biased region" description="Basic residues" evidence="1">
    <location>
        <begin position="1"/>
        <end position="14"/>
    </location>
</feature>
<evidence type="ECO:0000313" key="3">
    <source>
        <dbReference type="EMBL" id="OMO63469.1"/>
    </source>
</evidence>
<dbReference type="Pfam" id="PF03478">
    <property type="entry name" value="Beta-prop_KIB1-4"/>
    <property type="match status" value="1"/>
</dbReference>
<evidence type="ECO:0000256" key="1">
    <source>
        <dbReference type="SAM" id="MobiDB-lite"/>
    </source>
</evidence>
<dbReference type="EMBL" id="AWUE01021113">
    <property type="protein sequence ID" value="OMO63469.1"/>
    <property type="molecule type" value="Genomic_DNA"/>
</dbReference>
<feature type="domain" description="KIB1-4 beta-propeller" evidence="2">
    <location>
        <begin position="157"/>
        <end position="321"/>
    </location>
</feature>
<dbReference type="AlphaFoldDB" id="A0A1R3GZE5"/>
<comment type="caution">
    <text evidence="3">The sequence shown here is derived from an EMBL/GenBank/DDBJ whole genome shotgun (WGS) entry which is preliminary data.</text>
</comment>